<reference evidence="2 3" key="1">
    <citation type="journal article" date="2023" name="Insect Mol. Biol.">
        <title>Genome sequencing provides insights into the evolution of gene families encoding plant cell wall-degrading enzymes in longhorned beetles.</title>
        <authorList>
            <person name="Shin N.R."/>
            <person name="Okamura Y."/>
            <person name="Kirsch R."/>
            <person name="Pauchet Y."/>
        </authorList>
    </citation>
    <scope>NUCLEOTIDE SEQUENCE [LARGE SCALE GENOMIC DNA]</scope>
    <source>
        <strain evidence="2">EAD_L_NR</strain>
    </source>
</reference>
<protein>
    <recommendedName>
        <fullName evidence="4">RNase H type-1 domain-containing protein</fullName>
    </recommendedName>
</protein>
<dbReference type="Proteomes" id="UP001159042">
    <property type="component" value="Unassembled WGS sequence"/>
</dbReference>
<dbReference type="SUPFAM" id="SSF53098">
    <property type="entry name" value="Ribonuclease H-like"/>
    <property type="match status" value="1"/>
</dbReference>
<proteinExistence type="predicted"/>
<dbReference type="InterPro" id="IPR012337">
    <property type="entry name" value="RNaseH-like_sf"/>
</dbReference>
<name>A0AAV8W4S8_9CUCU</name>
<evidence type="ECO:0008006" key="4">
    <source>
        <dbReference type="Google" id="ProtNLM"/>
    </source>
</evidence>
<dbReference type="GO" id="GO:0003676">
    <property type="term" value="F:nucleic acid binding"/>
    <property type="evidence" value="ECO:0007669"/>
    <property type="project" value="InterPro"/>
</dbReference>
<feature type="region of interest" description="Disordered" evidence="1">
    <location>
        <begin position="231"/>
        <end position="259"/>
    </location>
</feature>
<dbReference type="Gene3D" id="3.30.420.10">
    <property type="entry name" value="Ribonuclease H-like superfamily/Ribonuclease H"/>
    <property type="match status" value="1"/>
</dbReference>
<sequence length="302" mass="33274">MVSRTHREHVKNCVEGRILICFDSQAALRAISSPRTRSILQECGDALESLVRQKEVGVVLVPGHIRITGNKRANQLARLGSGVPCQGLEPILEILRGSINGALSIEENSLCSECEEGEDTPVQLLWNCIAFGMLRHKVFGSGELQEEEMRGLPWTKILTLIRASGRFEEGNGRMVLVDSYFEETVTLKEESASVRSVPHISRESSLGGRDEHVLRPVGHPLLLGCSIPQLSRRRGDERGGPNATSQYPAGGEGRYGPETEPELSLAVEMDRRIPSAGCGGRAWLGMIRQSTMQYLHGRDFSY</sequence>
<evidence type="ECO:0000313" key="2">
    <source>
        <dbReference type="EMBL" id="KAJ8921330.1"/>
    </source>
</evidence>
<comment type="caution">
    <text evidence="2">The sequence shown here is derived from an EMBL/GenBank/DDBJ whole genome shotgun (WGS) entry which is preliminary data.</text>
</comment>
<keyword evidence="3" id="KW-1185">Reference proteome</keyword>
<gene>
    <name evidence="2" type="ORF">NQ315_002944</name>
</gene>
<dbReference type="EMBL" id="JANEYG010000010">
    <property type="protein sequence ID" value="KAJ8921330.1"/>
    <property type="molecule type" value="Genomic_DNA"/>
</dbReference>
<evidence type="ECO:0000256" key="1">
    <source>
        <dbReference type="SAM" id="MobiDB-lite"/>
    </source>
</evidence>
<evidence type="ECO:0000313" key="3">
    <source>
        <dbReference type="Proteomes" id="UP001159042"/>
    </source>
</evidence>
<organism evidence="2 3">
    <name type="scientific">Exocentrus adspersus</name>
    <dbReference type="NCBI Taxonomy" id="1586481"/>
    <lineage>
        <taxon>Eukaryota</taxon>
        <taxon>Metazoa</taxon>
        <taxon>Ecdysozoa</taxon>
        <taxon>Arthropoda</taxon>
        <taxon>Hexapoda</taxon>
        <taxon>Insecta</taxon>
        <taxon>Pterygota</taxon>
        <taxon>Neoptera</taxon>
        <taxon>Endopterygota</taxon>
        <taxon>Coleoptera</taxon>
        <taxon>Polyphaga</taxon>
        <taxon>Cucujiformia</taxon>
        <taxon>Chrysomeloidea</taxon>
        <taxon>Cerambycidae</taxon>
        <taxon>Lamiinae</taxon>
        <taxon>Acanthocinini</taxon>
        <taxon>Exocentrus</taxon>
    </lineage>
</organism>
<accession>A0AAV8W4S8</accession>
<dbReference type="AlphaFoldDB" id="A0AAV8W4S8"/>
<dbReference type="InterPro" id="IPR036397">
    <property type="entry name" value="RNaseH_sf"/>
</dbReference>